<keyword evidence="5" id="KW-0479">Metal-binding</keyword>
<dbReference type="Pfam" id="PF00075">
    <property type="entry name" value="RNase_H"/>
    <property type="match status" value="1"/>
</dbReference>
<dbReference type="InterPro" id="IPR036397">
    <property type="entry name" value="RNaseH_sf"/>
</dbReference>
<dbReference type="OrthoDB" id="245563at2759"/>
<comment type="caution">
    <text evidence="9">The sequence shown here is derived from an EMBL/GenBank/DDBJ whole genome shotgun (WGS) entry which is preliminary data.</text>
</comment>
<evidence type="ECO:0000256" key="4">
    <source>
        <dbReference type="ARBA" id="ARBA00022722"/>
    </source>
</evidence>
<keyword evidence="7" id="KW-0378">Hydrolase</keyword>
<reference evidence="9" key="1">
    <citation type="submission" date="2021-07" db="EMBL/GenBank/DDBJ databases">
        <authorList>
            <person name="Durling M."/>
        </authorList>
    </citation>
    <scope>NUCLEOTIDE SEQUENCE</scope>
</reference>
<dbReference type="SUPFAM" id="SSF53098">
    <property type="entry name" value="Ribonuclease H-like"/>
    <property type="match status" value="1"/>
</dbReference>
<dbReference type="AlphaFoldDB" id="A0A9N9Q167"/>
<dbReference type="InterPro" id="IPR012337">
    <property type="entry name" value="RNaseH-like_sf"/>
</dbReference>
<keyword evidence="6" id="KW-0255">Endonuclease</keyword>
<evidence type="ECO:0000313" key="9">
    <source>
        <dbReference type="EMBL" id="CAG8975765.1"/>
    </source>
</evidence>
<evidence type="ECO:0000256" key="3">
    <source>
        <dbReference type="ARBA" id="ARBA00012180"/>
    </source>
</evidence>
<dbReference type="GO" id="GO:0043137">
    <property type="term" value="P:DNA replication, removal of RNA primer"/>
    <property type="evidence" value="ECO:0007669"/>
    <property type="project" value="TreeGrafter"/>
</dbReference>
<dbReference type="GO" id="GO:0003676">
    <property type="term" value="F:nucleic acid binding"/>
    <property type="evidence" value="ECO:0007669"/>
    <property type="project" value="InterPro"/>
</dbReference>
<evidence type="ECO:0000256" key="5">
    <source>
        <dbReference type="ARBA" id="ARBA00022723"/>
    </source>
</evidence>
<dbReference type="EC" id="3.1.26.4" evidence="3"/>
<evidence type="ECO:0000256" key="6">
    <source>
        <dbReference type="ARBA" id="ARBA00022759"/>
    </source>
</evidence>
<dbReference type="PANTHER" id="PTHR10642">
    <property type="entry name" value="RIBONUCLEASE H1"/>
    <property type="match status" value="1"/>
</dbReference>
<dbReference type="GO" id="GO:0004523">
    <property type="term" value="F:RNA-DNA hybrid ribonuclease activity"/>
    <property type="evidence" value="ECO:0007669"/>
    <property type="project" value="UniProtKB-EC"/>
</dbReference>
<dbReference type="GO" id="GO:0046872">
    <property type="term" value="F:metal ion binding"/>
    <property type="evidence" value="ECO:0007669"/>
    <property type="project" value="UniProtKB-KW"/>
</dbReference>
<accession>A0A9N9Q167</accession>
<keyword evidence="10" id="KW-1185">Reference proteome</keyword>
<evidence type="ECO:0000313" key="10">
    <source>
        <dbReference type="Proteomes" id="UP000701801"/>
    </source>
</evidence>
<organism evidence="9 10">
    <name type="scientific">Hymenoscyphus albidus</name>
    <dbReference type="NCBI Taxonomy" id="595503"/>
    <lineage>
        <taxon>Eukaryota</taxon>
        <taxon>Fungi</taxon>
        <taxon>Dikarya</taxon>
        <taxon>Ascomycota</taxon>
        <taxon>Pezizomycotina</taxon>
        <taxon>Leotiomycetes</taxon>
        <taxon>Helotiales</taxon>
        <taxon>Helotiaceae</taxon>
        <taxon>Hymenoscyphus</taxon>
    </lineage>
</organism>
<gene>
    <name evidence="9" type="ORF">HYALB_00009285</name>
</gene>
<dbReference type="Proteomes" id="UP000701801">
    <property type="component" value="Unassembled WGS sequence"/>
</dbReference>
<name>A0A9N9Q167_9HELO</name>
<protein>
    <recommendedName>
        <fullName evidence="3">ribonuclease H</fullName>
        <ecNumber evidence="3">3.1.26.4</ecNumber>
    </recommendedName>
</protein>
<comment type="similarity">
    <text evidence="2">Belongs to the RNase H family.</text>
</comment>
<dbReference type="CDD" id="cd13934">
    <property type="entry name" value="RNase_H_Dikarya_like"/>
    <property type="match status" value="1"/>
</dbReference>
<dbReference type="Gene3D" id="3.30.420.10">
    <property type="entry name" value="Ribonuclease H-like superfamily/Ribonuclease H"/>
    <property type="match status" value="1"/>
</dbReference>
<dbReference type="InterPro" id="IPR050092">
    <property type="entry name" value="RNase_H"/>
</dbReference>
<keyword evidence="4" id="KW-0540">Nuclease</keyword>
<comment type="catalytic activity">
    <reaction evidence="1">
        <text>Endonucleolytic cleavage to 5'-phosphomonoester.</text>
        <dbReference type="EC" id="3.1.26.4"/>
    </reaction>
</comment>
<sequence>MHTWPKKGSKKYSMAICPHVKEACPCCGLPAEQDTIIIAVDGACRDNGKATAQGAYGVFINELSRYNKSERLPQSPGPHTNQIAELWAGYYEDEEHGHVGEKKGKFLIAIIKTDSAYLAMAMTSWIAKWKSNGWKTSKGARVANRELFEKVQEAVDYANSKGIEVQFWHVGREYNRDADELANMALDDDDDI</sequence>
<evidence type="ECO:0000256" key="1">
    <source>
        <dbReference type="ARBA" id="ARBA00000077"/>
    </source>
</evidence>
<proteinExistence type="inferred from homology"/>
<feature type="domain" description="RNase H type-1" evidence="8">
    <location>
        <begin position="32"/>
        <end position="187"/>
    </location>
</feature>
<dbReference type="EMBL" id="CAJVRM010000150">
    <property type="protein sequence ID" value="CAG8975765.1"/>
    <property type="molecule type" value="Genomic_DNA"/>
</dbReference>
<dbReference type="PROSITE" id="PS50879">
    <property type="entry name" value="RNASE_H_1"/>
    <property type="match status" value="1"/>
</dbReference>
<evidence type="ECO:0000256" key="7">
    <source>
        <dbReference type="ARBA" id="ARBA00022801"/>
    </source>
</evidence>
<dbReference type="PANTHER" id="PTHR10642:SF26">
    <property type="entry name" value="RIBONUCLEASE H1"/>
    <property type="match status" value="1"/>
</dbReference>
<evidence type="ECO:0000259" key="8">
    <source>
        <dbReference type="PROSITE" id="PS50879"/>
    </source>
</evidence>
<dbReference type="InterPro" id="IPR002156">
    <property type="entry name" value="RNaseH_domain"/>
</dbReference>
<evidence type="ECO:0000256" key="2">
    <source>
        <dbReference type="ARBA" id="ARBA00005300"/>
    </source>
</evidence>